<reference evidence="1" key="1">
    <citation type="submission" date="2020-11" db="EMBL/GenBank/DDBJ databases">
        <title>Adaptations for nitrogen fixation in a non-lichenized fungal sporocarp promotes dispersal by wood-feeding termites.</title>
        <authorList>
            <consortium name="DOE Joint Genome Institute"/>
            <person name="Koch R.A."/>
            <person name="Yoon G."/>
            <person name="Arayal U."/>
            <person name="Lail K."/>
            <person name="Amirebrahimi M."/>
            <person name="Labutti K."/>
            <person name="Lipzen A."/>
            <person name="Riley R."/>
            <person name="Barry K."/>
            <person name="Henrissat B."/>
            <person name="Grigoriev I.V."/>
            <person name="Herr J.R."/>
            <person name="Aime M.C."/>
        </authorList>
    </citation>
    <scope>NUCLEOTIDE SEQUENCE</scope>
    <source>
        <strain evidence="1">MCA 3950</strain>
    </source>
</reference>
<protein>
    <submittedName>
        <fullName evidence="1">Uncharacterized protein</fullName>
    </submittedName>
</protein>
<dbReference type="OrthoDB" id="3262992at2759"/>
<organism evidence="1 2">
    <name type="scientific">Guyanagaster necrorhizus</name>
    <dbReference type="NCBI Taxonomy" id="856835"/>
    <lineage>
        <taxon>Eukaryota</taxon>
        <taxon>Fungi</taxon>
        <taxon>Dikarya</taxon>
        <taxon>Basidiomycota</taxon>
        <taxon>Agaricomycotina</taxon>
        <taxon>Agaricomycetes</taxon>
        <taxon>Agaricomycetidae</taxon>
        <taxon>Agaricales</taxon>
        <taxon>Marasmiineae</taxon>
        <taxon>Physalacriaceae</taxon>
        <taxon>Guyanagaster</taxon>
    </lineage>
</organism>
<comment type="caution">
    <text evidence="1">The sequence shown here is derived from an EMBL/GenBank/DDBJ whole genome shotgun (WGS) entry which is preliminary data.</text>
</comment>
<dbReference type="Proteomes" id="UP000812287">
    <property type="component" value="Unassembled WGS sequence"/>
</dbReference>
<keyword evidence="2" id="KW-1185">Reference proteome</keyword>
<accession>A0A9P7VEE5</accession>
<evidence type="ECO:0000313" key="1">
    <source>
        <dbReference type="EMBL" id="KAG7439396.1"/>
    </source>
</evidence>
<evidence type="ECO:0000313" key="2">
    <source>
        <dbReference type="Proteomes" id="UP000812287"/>
    </source>
</evidence>
<dbReference type="EMBL" id="MU250597">
    <property type="protein sequence ID" value="KAG7439396.1"/>
    <property type="molecule type" value="Genomic_DNA"/>
</dbReference>
<gene>
    <name evidence="1" type="ORF">BT62DRAFT_1014009</name>
</gene>
<dbReference type="RefSeq" id="XP_043032896.1">
    <property type="nucleotide sequence ID" value="XM_043178142.1"/>
</dbReference>
<proteinExistence type="predicted"/>
<name>A0A9P7VEE5_9AGAR</name>
<dbReference type="GeneID" id="66100429"/>
<sequence>MAGAHNLLSFYEILNKSGSRSKSAAADWHRIFEYILVLARDCYPNRCERVIQKDNAPYSPVQIRNKWMKQIRRRLELDCLMIRKRFGKKALQKDLVLRTWSGVIENEHRLPKDWTEIDGALVGME</sequence>
<dbReference type="AlphaFoldDB" id="A0A9P7VEE5"/>